<dbReference type="Proteomes" id="UP001565447">
    <property type="component" value="Unassembled WGS sequence"/>
</dbReference>
<protein>
    <submittedName>
        <fullName evidence="1">Fatty acid desaturase</fullName>
    </submittedName>
</protein>
<sequence>MRVPPPFFAQEITPHTERMAHSTALAGIHSLAEDEKQTNPRGDGRKREREKSSGRGSDFSELSRRIAEADLLRRRPLYYTVRFTAVGLALAGGVAAFLVLGDSWSQLLVAAALAVVFGQLGLAAHDLAHRQVFSRRRPSEIGGLVVADVLLGMSYGWWMNKHTRHHANPNHENKDPDVAPDILVWSRRQARQAKGPARFIGKHQAALFFPLLTLEGLNLSVSSFRALRSPSMKRPVLEGALLVAHFAVYFGGLFTLLSPGKALAFIAVHQGLFGLYLGSVFAPNHKGMPMIEEGTELDFLRRQVLTSRNVDGGALTDVFMGGLNYQIEHHLFPSMPTPALAKAQVITERYCAELGIPYCRSGLIASHRTALRHLREAGEPLREAGH</sequence>
<accession>A0ACC6UG70</accession>
<reference evidence="1" key="1">
    <citation type="submission" date="2024-07" db="EMBL/GenBank/DDBJ databases">
        <title>Genome sequencing of plant associated microbes to promote plant fitness in Sorghum bicolor and Oryza sativa.</title>
        <authorList>
            <person name="Coleman-Derr D."/>
        </authorList>
    </citation>
    <scope>NUCLEOTIDE SEQUENCE</scope>
    <source>
        <strain evidence="1">SAI-173</strain>
    </source>
</reference>
<dbReference type="EMBL" id="JBGCBD010000002">
    <property type="protein sequence ID" value="MEY9810537.1"/>
    <property type="molecule type" value="Genomic_DNA"/>
</dbReference>
<evidence type="ECO:0000313" key="2">
    <source>
        <dbReference type="Proteomes" id="UP001565447"/>
    </source>
</evidence>
<evidence type="ECO:0000313" key="1">
    <source>
        <dbReference type="EMBL" id="MEY9810537.1"/>
    </source>
</evidence>
<comment type="caution">
    <text evidence="1">The sequence shown here is derived from an EMBL/GenBank/DDBJ whole genome shotgun (WGS) entry which is preliminary data.</text>
</comment>
<name>A0ACC6UG70_STRAO</name>
<proteinExistence type="predicted"/>
<keyword evidence="2" id="KW-1185">Reference proteome</keyword>
<organism evidence="1 2">
    <name type="scientific">Streptomyces albogriseolus</name>
    <dbReference type="NCBI Taxonomy" id="1887"/>
    <lineage>
        <taxon>Bacteria</taxon>
        <taxon>Bacillati</taxon>
        <taxon>Actinomycetota</taxon>
        <taxon>Actinomycetes</taxon>
        <taxon>Kitasatosporales</taxon>
        <taxon>Streptomycetaceae</taxon>
        <taxon>Streptomyces</taxon>
        <taxon>Streptomyces albogriseolus group</taxon>
    </lineage>
</organism>
<gene>
    <name evidence="1" type="ORF">RKD21_000794</name>
</gene>